<protein>
    <submittedName>
        <fullName evidence="2">Uncharacterized protein</fullName>
    </submittedName>
</protein>
<dbReference type="EMBL" id="JBHMFI010000001">
    <property type="protein sequence ID" value="MFB9073872.1"/>
    <property type="molecule type" value="Genomic_DNA"/>
</dbReference>
<organism evidence="2 4">
    <name type="scientific">Citricoccus parietis</name>
    <dbReference type="NCBI Taxonomy" id="592307"/>
    <lineage>
        <taxon>Bacteria</taxon>
        <taxon>Bacillati</taxon>
        <taxon>Actinomycetota</taxon>
        <taxon>Actinomycetes</taxon>
        <taxon>Micrococcales</taxon>
        <taxon>Micrococcaceae</taxon>
        <taxon>Citricoccus</taxon>
    </lineage>
</organism>
<sequence>MHVKSSLFRTRRHTNHRNPALRANARAAGAARPPRRRPPPANRAELANPLIESPLSSRSTPCLMLSEFSSEFARS</sequence>
<feature type="compositionally biased region" description="Low complexity" evidence="1">
    <location>
        <begin position="17"/>
        <end position="32"/>
    </location>
</feature>
<comment type="caution">
    <text evidence="2">The sequence shown here is derived from an EMBL/GenBank/DDBJ whole genome shotgun (WGS) entry which is preliminary data.</text>
</comment>
<evidence type="ECO:0000256" key="1">
    <source>
        <dbReference type="SAM" id="MobiDB-lite"/>
    </source>
</evidence>
<proteinExistence type="predicted"/>
<evidence type="ECO:0000313" key="2">
    <source>
        <dbReference type="EMBL" id="MFB9073872.1"/>
    </source>
</evidence>
<evidence type="ECO:0000313" key="4">
    <source>
        <dbReference type="Proteomes" id="UP001589575"/>
    </source>
</evidence>
<keyword evidence="4" id="KW-1185">Reference proteome</keyword>
<feature type="compositionally biased region" description="Basic residues" evidence="1">
    <location>
        <begin position="1"/>
        <end position="16"/>
    </location>
</feature>
<dbReference type="Proteomes" id="UP001589575">
    <property type="component" value="Unassembled WGS sequence"/>
</dbReference>
<gene>
    <name evidence="2" type="ORF">ACFFX0_22800</name>
    <name evidence="3" type="ORF">ACFFX0_29375</name>
</gene>
<reference evidence="2 4" key="1">
    <citation type="submission" date="2024-09" db="EMBL/GenBank/DDBJ databases">
        <authorList>
            <person name="Sun Q."/>
            <person name="Mori K."/>
        </authorList>
    </citation>
    <scope>NUCLEOTIDE SEQUENCE [LARGE SCALE GENOMIC DNA]</scope>
    <source>
        <strain evidence="2 4">CCM 7609</strain>
    </source>
</reference>
<evidence type="ECO:0000313" key="3">
    <source>
        <dbReference type="EMBL" id="MFB9075070.1"/>
    </source>
</evidence>
<name>A0ABV5G4L4_9MICC</name>
<accession>A0ABV5G4L4</accession>
<feature type="region of interest" description="Disordered" evidence="1">
    <location>
        <begin position="1"/>
        <end position="57"/>
    </location>
</feature>
<dbReference type="EMBL" id="JBHMFI010000010">
    <property type="protein sequence ID" value="MFB9075070.1"/>
    <property type="molecule type" value="Genomic_DNA"/>
</dbReference>